<reference evidence="1" key="1">
    <citation type="submission" date="2022-03" db="EMBL/GenBank/DDBJ databases">
        <authorList>
            <person name="Martin H S."/>
        </authorList>
    </citation>
    <scope>NUCLEOTIDE SEQUENCE</scope>
</reference>
<dbReference type="EMBL" id="OW152818">
    <property type="protein sequence ID" value="CAH2071001.1"/>
    <property type="molecule type" value="Genomic_DNA"/>
</dbReference>
<organism evidence="1 2">
    <name type="scientific">Iphiclides podalirius</name>
    <name type="common">scarce swallowtail</name>
    <dbReference type="NCBI Taxonomy" id="110791"/>
    <lineage>
        <taxon>Eukaryota</taxon>
        <taxon>Metazoa</taxon>
        <taxon>Ecdysozoa</taxon>
        <taxon>Arthropoda</taxon>
        <taxon>Hexapoda</taxon>
        <taxon>Insecta</taxon>
        <taxon>Pterygota</taxon>
        <taxon>Neoptera</taxon>
        <taxon>Endopterygota</taxon>
        <taxon>Lepidoptera</taxon>
        <taxon>Glossata</taxon>
        <taxon>Ditrysia</taxon>
        <taxon>Papilionoidea</taxon>
        <taxon>Papilionidae</taxon>
        <taxon>Papilioninae</taxon>
        <taxon>Iphiclides</taxon>
    </lineage>
</organism>
<accession>A0ABN8J5Q0</accession>
<gene>
    <name evidence="1" type="ORF">IPOD504_LOCUS14938</name>
</gene>
<protein>
    <submittedName>
        <fullName evidence="1">Uncharacterized protein</fullName>
    </submittedName>
</protein>
<name>A0ABN8J5Q0_9NEOP</name>
<sequence length="81" mass="9441">MPRYETGEQKNNLNLTPTILQRPSHALDGCNARIKPQYTAGGELATMFPNPFDRKHSTIRQSFTICVHTFRYINKEMDWNK</sequence>
<evidence type="ECO:0000313" key="2">
    <source>
        <dbReference type="Proteomes" id="UP000837857"/>
    </source>
</evidence>
<feature type="non-terminal residue" evidence="1">
    <location>
        <position position="81"/>
    </location>
</feature>
<keyword evidence="2" id="KW-1185">Reference proteome</keyword>
<evidence type="ECO:0000313" key="1">
    <source>
        <dbReference type="EMBL" id="CAH2071001.1"/>
    </source>
</evidence>
<proteinExistence type="predicted"/>
<dbReference type="Proteomes" id="UP000837857">
    <property type="component" value="Chromosome 6"/>
</dbReference>